<protein>
    <submittedName>
        <fullName evidence="2">Uncharacterized protein</fullName>
    </submittedName>
</protein>
<dbReference type="Proteomes" id="UP001212997">
    <property type="component" value="Unassembled WGS sequence"/>
</dbReference>
<evidence type="ECO:0000256" key="1">
    <source>
        <dbReference type="SAM" id="MobiDB-lite"/>
    </source>
</evidence>
<proteinExistence type="predicted"/>
<sequence>MATYYSAFFSSGLLASHDMSFAVTAKDTPSTPRPRQHRLPEDNETTPTAHSIPEAVPTTTERPRMRRRRSSVTTSASPVTAIKTAPTPRTAAPSLQRLTLLSSPSSVRTRSRSGSVTDSFIGRTSMTSNEATQANSLIGRMRSGSVGNALRYASHLSSHEFTRSYNQLHSSRKSLRKNATVPAPPPPTAPLPALPISIICPSSNSSSCSPSTPRRPLARRAQPSDNLMIPLNTPPALSMSPLRGDDFSIPSSPITAPGLSSGDLLFPLPRGLLTILVPSTHQEISPCPAIFLRSTSK</sequence>
<feature type="compositionally biased region" description="Low complexity" evidence="1">
    <location>
        <begin position="71"/>
        <end position="80"/>
    </location>
</feature>
<feature type="region of interest" description="Disordered" evidence="1">
    <location>
        <begin position="204"/>
        <end position="228"/>
    </location>
</feature>
<accession>A0AAD5YKK2</accession>
<evidence type="ECO:0000313" key="2">
    <source>
        <dbReference type="EMBL" id="KAJ3489876.1"/>
    </source>
</evidence>
<keyword evidence="3" id="KW-1185">Reference proteome</keyword>
<name>A0AAD5YKK2_9APHY</name>
<dbReference type="AlphaFoldDB" id="A0AAD5YKK2"/>
<evidence type="ECO:0000313" key="3">
    <source>
        <dbReference type="Proteomes" id="UP001212997"/>
    </source>
</evidence>
<dbReference type="EMBL" id="JANAWD010000037">
    <property type="protein sequence ID" value="KAJ3489876.1"/>
    <property type="molecule type" value="Genomic_DNA"/>
</dbReference>
<feature type="compositionally biased region" description="Low complexity" evidence="1">
    <location>
        <begin position="97"/>
        <end position="119"/>
    </location>
</feature>
<comment type="caution">
    <text evidence="2">The sequence shown here is derived from an EMBL/GenBank/DDBJ whole genome shotgun (WGS) entry which is preliminary data.</text>
</comment>
<reference evidence="2" key="1">
    <citation type="submission" date="2022-07" db="EMBL/GenBank/DDBJ databases">
        <title>Genome Sequence of Physisporinus lineatus.</title>
        <authorList>
            <person name="Buettner E."/>
        </authorList>
    </citation>
    <scope>NUCLEOTIDE SEQUENCE</scope>
    <source>
        <strain evidence="2">VT162</strain>
    </source>
</reference>
<organism evidence="2 3">
    <name type="scientific">Meripilus lineatus</name>
    <dbReference type="NCBI Taxonomy" id="2056292"/>
    <lineage>
        <taxon>Eukaryota</taxon>
        <taxon>Fungi</taxon>
        <taxon>Dikarya</taxon>
        <taxon>Basidiomycota</taxon>
        <taxon>Agaricomycotina</taxon>
        <taxon>Agaricomycetes</taxon>
        <taxon>Polyporales</taxon>
        <taxon>Meripilaceae</taxon>
        <taxon>Meripilus</taxon>
    </lineage>
</organism>
<gene>
    <name evidence="2" type="ORF">NLI96_g1828</name>
</gene>
<feature type="region of interest" description="Disordered" evidence="1">
    <location>
        <begin position="25"/>
        <end position="119"/>
    </location>
</feature>
<feature type="region of interest" description="Disordered" evidence="1">
    <location>
        <begin position="167"/>
        <end position="190"/>
    </location>
</feature>